<proteinExistence type="inferred from homology"/>
<name>A0A4R0N2M5_9SPHI</name>
<feature type="domain" description="Peptidase M16 C-terminal" evidence="8">
    <location>
        <begin position="704"/>
        <end position="881"/>
    </location>
</feature>
<dbReference type="Proteomes" id="UP000292884">
    <property type="component" value="Unassembled WGS sequence"/>
</dbReference>
<gene>
    <name evidence="9" type="ORF">EZ428_04345</name>
</gene>
<feature type="chain" id="PRO_5020899862" evidence="6">
    <location>
        <begin position="22"/>
        <end position="952"/>
    </location>
</feature>
<dbReference type="InterPro" id="IPR007863">
    <property type="entry name" value="Peptidase_M16_C"/>
</dbReference>
<dbReference type="GO" id="GO:0046872">
    <property type="term" value="F:metal ion binding"/>
    <property type="evidence" value="ECO:0007669"/>
    <property type="project" value="InterPro"/>
</dbReference>
<dbReference type="Pfam" id="PF05193">
    <property type="entry name" value="Peptidase_M16_C"/>
    <property type="match status" value="2"/>
</dbReference>
<feature type="domain" description="Peptidase M16 C-terminal" evidence="8">
    <location>
        <begin position="223"/>
        <end position="409"/>
    </location>
</feature>
<keyword evidence="3" id="KW-0378">Hydrolase</keyword>
<dbReference type="Pfam" id="PF00675">
    <property type="entry name" value="Peptidase_M16"/>
    <property type="match status" value="1"/>
</dbReference>
<dbReference type="InterPro" id="IPR050626">
    <property type="entry name" value="Peptidase_M16"/>
</dbReference>
<dbReference type="SUPFAM" id="SSF63411">
    <property type="entry name" value="LuxS/MPP-like metallohydrolase"/>
    <property type="match status" value="4"/>
</dbReference>
<dbReference type="PANTHER" id="PTHR43690">
    <property type="entry name" value="NARDILYSIN"/>
    <property type="match status" value="1"/>
</dbReference>
<evidence type="ECO:0000256" key="2">
    <source>
        <dbReference type="ARBA" id="ARBA00022670"/>
    </source>
</evidence>
<evidence type="ECO:0000256" key="3">
    <source>
        <dbReference type="ARBA" id="ARBA00022801"/>
    </source>
</evidence>
<evidence type="ECO:0000256" key="4">
    <source>
        <dbReference type="ARBA" id="ARBA00022833"/>
    </source>
</evidence>
<comment type="caution">
    <text evidence="9">The sequence shown here is derived from an EMBL/GenBank/DDBJ whole genome shotgun (WGS) entry which is preliminary data.</text>
</comment>
<keyword evidence="4" id="KW-0862">Zinc</keyword>
<evidence type="ECO:0000313" key="10">
    <source>
        <dbReference type="Proteomes" id="UP000292884"/>
    </source>
</evidence>
<evidence type="ECO:0000256" key="6">
    <source>
        <dbReference type="SAM" id="SignalP"/>
    </source>
</evidence>
<dbReference type="InterPro" id="IPR011249">
    <property type="entry name" value="Metalloenz_LuxS/M16"/>
</dbReference>
<feature type="domain" description="Peptidase M16 N-terminal" evidence="7">
    <location>
        <begin position="66"/>
        <end position="201"/>
    </location>
</feature>
<dbReference type="OrthoDB" id="9811314at2"/>
<feature type="signal peptide" evidence="6">
    <location>
        <begin position="1"/>
        <end position="21"/>
    </location>
</feature>
<comment type="similarity">
    <text evidence="1">Belongs to the peptidase M16 family.</text>
</comment>
<keyword evidence="10" id="KW-1185">Reference proteome</keyword>
<evidence type="ECO:0000259" key="8">
    <source>
        <dbReference type="Pfam" id="PF05193"/>
    </source>
</evidence>
<accession>A0A4R0N2M5</accession>
<dbReference type="GO" id="GO:0006508">
    <property type="term" value="P:proteolysis"/>
    <property type="evidence" value="ECO:0007669"/>
    <property type="project" value="UniProtKB-KW"/>
</dbReference>
<dbReference type="RefSeq" id="WP_131551874.1">
    <property type="nucleotide sequence ID" value="NZ_SJSK01000001.1"/>
</dbReference>
<organism evidence="9 10">
    <name type="scientific">Pedobacter frigiditerrae</name>
    <dbReference type="NCBI Taxonomy" id="2530452"/>
    <lineage>
        <taxon>Bacteria</taxon>
        <taxon>Pseudomonadati</taxon>
        <taxon>Bacteroidota</taxon>
        <taxon>Sphingobacteriia</taxon>
        <taxon>Sphingobacteriales</taxon>
        <taxon>Sphingobacteriaceae</taxon>
        <taxon>Pedobacter</taxon>
    </lineage>
</organism>
<dbReference type="Gene3D" id="3.30.830.10">
    <property type="entry name" value="Metalloenzyme, LuxS/M16 peptidase-like"/>
    <property type="match status" value="4"/>
</dbReference>
<dbReference type="PANTHER" id="PTHR43690:SF34">
    <property type="entry name" value="ZINC PROTEASE PQQL-LIKE"/>
    <property type="match status" value="1"/>
</dbReference>
<evidence type="ECO:0000313" key="9">
    <source>
        <dbReference type="EMBL" id="TCC94010.1"/>
    </source>
</evidence>
<keyword evidence="5" id="KW-0482">Metalloprotease</keyword>
<keyword evidence="6" id="KW-0732">Signal</keyword>
<sequence>MKKYYLIYALASGLFIQPVLAQQKKTTVKAPIAKATTKPIVGKIIPNDPNVIIGKLPNGLTYYIRKNTEPNKRAELYLANKIGSLMENEEQQGLAHFTEHMAFNGTKDFPKNEMINYLQKAGVRFGADLNAYTGFNQTVYQLPIPTDSVEVFKTGFKILANWAGKVTMDGKEIDNERGVIVEEDRQRGKNAQQRMSNQLLPFLLANSQYAKRIPIGKVEILNSFTHDKIRSFYADWYRPNLQSVIAVGDFDVKEVENLIKQNFSDLKNPASPKTRINYDLPDNAQPLVKIATDKEQPYNVAQVIYKQREGSVKTDSDYKKSLIQSMINNMLAGRIQELTQKGGAPFLFAQSTYGSYQGGLVWGISALTTIAVSPTTAGLDKALKAALAENERMAKFGFTAGEFETVKKKIEAGMEKQYKEKDKTKSAVYVQQYLENFLTGSSIPSADYRYAETKKILTTLTLTEVNALAKTLVTKNNQIIVVQAPEKDAKDLPTEAQLIAAIKTAGNGVTPYVDNTVNKPLIAQMPTAGKIVSETKNDKVGITTLVLNNGIKVILKPTDFKNDQVIFTSFGKGGSSLASNDDFQSAENANLVAQSGVGDFNPTQLTKYLAGKTANASAYIDSEYQGFSGSSSPKDLETAFQLIYARATNPRKDVDIFNKNISDFKVITANKNSSPTSVYADTVQAVMANYHKRGMPTTLQDIDKISLDKAYAFYKERFADASGQTFVFVGNFEVEKLKPFITTYLASLPALNKNENFVDNGINPPKGKVSKTVYKGLEDKATVQLMFHDDYVYNADNNIQLDALKAALEIKILERLREKESGVYSPGVDLSVQKYPSAHYYFTISFNCSKANVDKLINAALEEVNSFKVNGATADDLKKFKSEEARQEELSLRDNGFWLGYLSNRLKYGDNVEQLLGDKQRLDAVDVASTKAAAQKYLNGDNYIRLVLVPEK</sequence>
<dbReference type="GO" id="GO:0008237">
    <property type="term" value="F:metallopeptidase activity"/>
    <property type="evidence" value="ECO:0007669"/>
    <property type="project" value="UniProtKB-KW"/>
</dbReference>
<reference evidence="9 10" key="1">
    <citation type="submission" date="2019-02" db="EMBL/GenBank/DDBJ databases">
        <title>Pedobacter sp. RP-1-13 sp. nov., isolated from Arctic soil.</title>
        <authorList>
            <person name="Dahal R.H."/>
        </authorList>
    </citation>
    <scope>NUCLEOTIDE SEQUENCE [LARGE SCALE GENOMIC DNA]</scope>
    <source>
        <strain evidence="9 10">RP-1-13</strain>
    </source>
</reference>
<evidence type="ECO:0000256" key="1">
    <source>
        <dbReference type="ARBA" id="ARBA00007261"/>
    </source>
</evidence>
<dbReference type="AlphaFoldDB" id="A0A4R0N2M5"/>
<dbReference type="InterPro" id="IPR011765">
    <property type="entry name" value="Pept_M16_N"/>
</dbReference>
<keyword evidence="2" id="KW-0645">Protease</keyword>
<dbReference type="EMBL" id="SJSK01000001">
    <property type="protein sequence ID" value="TCC94010.1"/>
    <property type="molecule type" value="Genomic_DNA"/>
</dbReference>
<protein>
    <submittedName>
        <fullName evidence="9">Insulinase family protein</fullName>
    </submittedName>
</protein>
<evidence type="ECO:0000259" key="7">
    <source>
        <dbReference type="Pfam" id="PF00675"/>
    </source>
</evidence>
<evidence type="ECO:0000256" key="5">
    <source>
        <dbReference type="ARBA" id="ARBA00023049"/>
    </source>
</evidence>